<dbReference type="Proteomes" id="UP001203136">
    <property type="component" value="Unassembled WGS sequence"/>
</dbReference>
<feature type="transmembrane region" description="Helical" evidence="1">
    <location>
        <begin position="165"/>
        <end position="191"/>
    </location>
</feature>
<feature type="transmembrane region" description="Helical" evidence="1">
    <location>
        <begin position="275"/>
        <end position="295"/>
    </location>
</feature>
<keyword evidence="1" id="KW-0472">Membrane</keyword>
<organism evidence="3">
    <name type="scientific">Clostridium symbiosum</name>
    <name type="common">Bacteroides symbiosus</name>
    <dbReference type="NCBI Taxonomy" id="1512"/>
    <lineage>
        <taxon>Bacteria</taxon>
        <taxon>Bacillati</taxon>
        <taxon>Bacillota</taxon>
        <taxon>Clostridia</taxon>
        <taxon>Lachnospirales</taxon>
        <taxon>Lachnospiraceae</taxon>
        <taxon>Otoolea</taxon>
    </lineage>
</organism>
<dbReference type="AlphaFoldDB" id="A0A6N2YW19"/>
<dbReference type="RefSeq" id="WP_024738977.1">
    <property type="nucleotide sequence ID" value="NZ_CACRUA010000004.1"/>
</dbReference>
<feature type="transmembrane region" description="Helical" evidence="1">
    <location>
        <begin position="240"/>
        <end position="263"/>
    </location>
</feature>
<evidence type="ECO:0000313" key="3">
    <source>
        <dbReference type="EMBL" id="VYT71215.1"/>
    </source>
</evidence>
<dbReference type="EMBL" id="CACRUA010000004">
    <property type="protein sequence ID" value="VYT71215.1"/>
    <property type="molecule type" value="Genomic_DNA"/>
</dbReference>
<reference evidence="2" key="2">
    <citation type="journal article" date="2022" name="Cell Host Microbe">
        <title>Colonization of the live biotherapeutic product VE303 and modulation of the microbiota and metabolites in healthy volunteers.</title>
        <authorList>
            <person name="Dsouza M."/>
            <person name="Menon R."/>
            <person name="Crossette E."/>
            <person name="Bhattarai S.K."/>
            <person name="Schneider J."/>
            <person name="Kim Y.G."/>
            <person name="Reddy S."/>
            <person name="Caballero S."/>
            <person name="Felix C."/>
            <person name="Cornacchione L."/>
            <person name="Hendrickson J."/>
            <person name="Watson A.R."/>
            <person name="Minot S.S."/>
            <person name="Greenfield N."/>
            <person name="Schopf L."/>
            <person name="Szabady R."/>
            <person name="Patarroyo J."/>
            <person name="Smith W."/>
            <person name="Harrison P."/>
            <person name="Kuijper E.J."/>
            <person name="Kelly C.P."/>
            <person name="Olle B."/>
            <person name="Bobilev D."/>
            <person name="Silber J.L."/>
            <person name="Bucci V."/>
            <person name="Roberts B."/>
            <person name="Faith J."/>
            <person name="Norman J.M."/>
        </authorList>
    </citation>
    <scope>NUCLEOTIDE SEQUENCE</scope>
    <source>
        <strain evidence="2">VE303-04</strain>
    </source>
</reference>
<keyword evidence="1" id="KW-0812">Transmembrane</keyword>
<evidence type="ECO:0000313" key="2">
    <source>
        <dbReference type="EMBL" id="MCK0084537.1"/>
    </source>
</evidence>
<evidence type="ECO:0000256" key="1">
    <source>
        <dbReference type="SAM" id="Phobius"/>
    </source>
</evidence>
<gene>
    <name evidence="3" type="ORF">CSLFYP84_00391</name>
    <name evidence="2" type="ORF">K5I21_01330</name>
</gene>
<dbReference type="EMBL" id="JAINVB010000001">
    <property type="protein sequence ID" value="MCK0084537.1"/>
    <property type="molecule type" value="Genomic_DNA"/>
</dbReference>
<sequence length="465" mass="53847">MGLVKEYDTYPIPYSLVETERLERFFEQKAAEGHLIKNLCFGYGRGSFQQVMMGKYQFSIGIFDREVTKEVERSERFLEFRQRWEENGWEYNAPLKNLVTFYSKGDVRPPVPYTVYSPCRPDGPYEVTVKEENKALLTMAAFNLLLAIPYFLIFRLRSPGISKYFGIWENLACLFFSLLLYWIWLTAGLSIKLRQRRALRYKEETGSIPDFILFWDEPALNAAGCLPFAVPMLICGVRELAQVSSLLSVLAVLSALLILVFLYRDYRKGVVRYRGLKRSAVLLPALLIIAAFYLYPYKNDYRFQTKDSEWNYEEPSVKNPVFLLGMSPADLGWGTTEHSFYIEPSNLACKSELIIYNEGKAAAPVNSRTPEYAKRLRYIGTVRAELRNEKYLDRYLAQKEISLDGSILLDTGGEMKYYLTQTGKEIVGLRGTDIVIYFLNSYDERTFSPDDSRLLAKINWLEQQK</sequence>
<keyword evidence="1" id="KW-1133">Transmembrane helix</keyword>
<reference evidence="3" key="1">
    <citation type="submission" date="2019-11" db="EMBL/GenBank/DDBJ databases">
        <authorList>
            <person name="Feng L."/>
        </authorList>
    </citation>
    <scope>NUCLEOTIDE SEQUENCE</scope>
    <source>
        <strain evidence="3">CsymbiosumLFYP84</strain>
    </source>
</reference>
<name>A0A6N2YW19_CLOSY</name>
<accession>A0A6N2YW19</accession>
<protein>
    <submittedName>
        <fullName evidence="2">DUF2812 domain-containing protein</fullName>
    </submittedName>
</protein>
<feature type="transmembrane region" description="Helical" evidence="1">
    <location>
        <begin position="135"/>
        <end position="153"/>
    </location>
</feature>
<proteinExistence type="predicted"/>